<name>A0ABN8FB83_9BACL</name>
<evidence type="ECO:0000313" key="2">
    <source>
        <dbReference type="Proteomes" id="UP000838749"/>
    </source>
</evidence>
<organism evidence="1 2">
    <name type="scientific">Paenibacillus pseudetheri</name>
    <dbReference type="NCBI Taxonomy" id="2897682"/>
    <lineage>
        <taxon>Bacteria</taxon>
        <taxon>Bacillati</taxon>
        <taxon>Bacillota</taxon>
        <taxon>Bacilli</taxon>
        <taxon>Bacillales</taxon>
        <taxon>Paenibacillaceae</taxon>
        <taxon>Paenibacillus</taxon>
    </lineage>
</organism>
<comment type="caution">
    <text evidence="1">The sequence shown here is derived from an EMBL/GenBank/DDBJ whole genome shotgun (WGS) entry which is preliminary data.</text>
</comment>
<dbReference type="EMBL" id="CAKMAB010000001">
    <property type="protein sequence ID" value="CAH1054077.1"/>
    <property type="molecule type" value="Genomic_DNA"/>
</dbReference>
<evidence type="ECO:0000313" key="1">
    <source>
        <dbReference type="EMBL" id="CAH1054077.1"/>
    </source>
</evidence>
<protein>
    <submittedName>
        <fullName evidence="1">Uncharacterized protein</fullName>
    </submittedName>
</protein>
<gene>
    <name evidence="1" type="ORF">PAECIP111894_00222</name>
</gene>
<keyword evidence="2" id="KW-1185">Reference proteome</keyword>
<dbReference type="Proteomes" id="UP000838749">
    <property type="component" value="Unassembled WGS sequence"/>
</dbReference>
<accession>A0ABN8FB83</accession>
<sequence>MNMTPERIEEHAEFVEKFGKLPGHMALELLAALEESQQQNEELLVIAERTVIPCHVCGEHVCDCNETYLSDYATGKMVVEYWREKERVNLELVEAQQTIARQREALKDALYHLTPIDGKYSPDSAERAIIAALGNKEGSDKA</sequence>
<reference evidence="1" key="1">
    <citation type="submission" date="2021-12" db="EMBL/GenBank/DDBJ databases">
        <authorList>
            <person name="Criscuolo A."/>
        </authorList>
    </citation>
    <scope>NUCLEOTIDE SEQUENCE</scope>
    <source>
        <strain evidence="1">CIP111894</strain>
    </source>
</reference>
<proteinExistence type="predicted"/>
<dbReference type="RefSeq" id="WP_234530119.1">
    <property type="nucleotide sequence ID" value="NZ_CAKMAB010000001.1"/>
</dbReference>